<evidence type="ECO:0000259" key="3">
    <source>
        <dbReference type="Pfam" id="PF21374"/>
    </source>
</evidence>
<dbReference type="InterPro" id="IPR048510">
    <property type="entry name" value="WsaF_N"/>
</dbReference>
<comment type="caution">
    <text evidence="5">The sequence shown here is derived from an EMBL/GenBank/DDBJ whole genome shotgun (WGS) entry which is preliminary data.</text>
</comment>
<dbReference type="CDD" id="cd03801">
    <property type="entry name" value="GT4_PimA-like"/>
    <property type="match status" value="1"/>
</dbReference>
<gene>
    <name evidence="5" type="ORF">D187_009380</name>
</gene>
<dbReference type="InterPro" id="IPR001173">
    <property type="entry name" value="Glyco_trans_2-like"/>
</dbReference>
<evidence type="ECO:0000313" key="6">
    <source>
        <dbReference type="Proteomes" id="UP000011682"/>
    </source>
</evidence>
<dbReference type="Pfam" id="PF22772">
    <property type="entry name" value="WsaF_C"/>
    <property type="match status" value="1"/>
</dbReference>
<feature type="domain" description="WsaF N-terminal" evidence="3">
    <location>
        <begin position="953"/>
        <end position="1074"/>
    </location>
</feature>
<dbReference type="eggNOG" id="COG1216">
    <property type="taxonomic scope" value="Bacteria"/>
</dbReference>
<dbReference type="PANTHER" id="PTHR43179">
    <property type="entry name" value="RHAMNOSYLTRANSFERASE WBBL"/>
    <property type="match status" value="1"/>
</dbReference>
<dbReference type="PANTHER" id="PTHR43179:SF7">
    <property type="entry name" value="RHAMNOSYLTRANSFERASE WBBL"/>
    <property type="match status" value="1"/>
</dbReference>
<dbReference type="Gene3D" id="3.40.50.11090">
    <property type="match status" value="1"/>
</dbReference>
<dbReference type="Pfam" id="PF00535">
    <property type="entry name" value="Glycos_transf_2"/>
    <property type="match status" value="1"/>
</dbReference>
<evidence type="ECO:0000256" key="1">
    <source>
        <dbReference type="SAM" id="MobiDB-lite"/>
    </source>
</evidence>
<evidence type="ECO:0000259" key="2">
    <source>
        <dbReference type="Pfam" id="PF00535"/>
    </source>
</evidence>
<dbReference type="SUPFAM" id="SSF53756">
    <property type="entry name" value="UDP-Glycosyltransferase/glycogen phosphorylase"/>
    <property type="match status" value="1"/>
</dbReference>
<dbReference type="SUPFAM" id="SSF53448">
    <property type="entry name" value="Nucleotide-diphospho-sugar transferases"/>
    <property type="match status" value="2"/>
</dbReference>
<dbReference type="Proteomes" id="UP000011682">
    <property type="component" value="Unassembled WGS sequence"/>
</dbReference>
<dbReference type="CDD" id="cd04186">
    <property type="entry name" value="GT_2_like_c"/>
    <property type="match status" value="1"/>
</dbReference>
<dbReference type="eggNOG" id="COG0438">
    <property type="taxonomic scope" value="Bacteria"/>
</dbReference>
<name>S9Q1M3_CYSF2</name>
<dbReference type="EMBL" id="ANAH02000073">
    <property type="protein sequence ID" value="EPX55174.1"/>
    <property type="molecule type" value="Genomic_DNA"/>
</dbReference>
<sequence>MSTKTSSNLRAVPPAGEKRLQAFQRSLPTLGALSAQRPSSPAKEPTMLELAEMVAAQRRVVEELRECTGSRCTELVAHERMLRWLTEELRQKSGALKAASTEMAPMADRGIAPSPVSSLASAANVLVFSVPDSHRRTVGKAVTAAKRAFVEGLKPFHMESMRPQYRFNQELVAVLNELVALRAGSGDRERAERVWSRLVPMANPTEWNVRSHRGRGFGMVVKLAKHSYLSALGPLLKALFQGQSEWNTKAIEAVARFAHVETSSVAGTGALIEELRRLSDPFARPEMPAGVKVISSLWREVFRRQTAFNQELTEYLRQLLDVPAPVPTLGVSEYESWCARREPAQITQAAQAAAQLARRPRLSVLLVAGNASEVQLQDSIDSLARQSYPEWEVRIAEGDVPLRPLVARWVERYGWDAHRLQLVSQVWGEELERAQGEFCALLTPGDVLAPHAFALVACRANMDVDFDVLYVDEDHLDEKGLRSQPFFKPDWSPDLLRTCNYWGEFLVVRTSLLREVGGSLSGLTGPHAHELSLRLSERTARIAHLARVLVHRRMGSPSLSEGIAAAQVGLGRVVLAEHLKRMGEEADVELSPSGFFRVRYPVQGTPRVSIIVPFKDKPELLRTLVSSLFRYTRYENLELLLISNNSTQPETFALLEQLTDPRIRKLTWDHPFNYSAINNFGVQHATGELLLFLNNDIEVIEPDWLEELISQVQRPEVGVVGPRLLYPNGTLQHVGVVVGQQGFAGHAFAGLAPHASTAQGRADWTRNYLAVTGACLMMRRDVFERIGGYDESFIVCGSDVELCLRAVQHELRVVYTSHCTLVHHESVTRRADAIPENDFWRSFVAYRPYLTGGDPFYNENLSLLSSHGALREAGEDAETFALRVLTSELPSSRIDDVTGTRANQLRHLSEHMRALDYSLADVEKAREEAPKRIAALRAGSLERVTWFVPGFGHPYGGVHTILRFADLLRRRYGVENSFVVYDNNQVTAREMEARVMTLFPELPGRFRIIQRADEFADLPPSDLAIATLWTSAYALLQYPHAKARAYFVQDFEPLFYPAGSYYALAEQTYRMGLHGIFNTKGLHDHVTSNYPMTGCWFEPTVERHVFHDKRPVRSGPVRIFFYGRPSTDRNAFELGMAALRQLKLEFGAEVDIVTAGEKWDPSVFGLAGTLKNHGVLPYEKTGDLYRECDVGLCFMFTKHPSYLPFEMMACGVTVVTNNNPANLWLLEHERNCLLAEPTYSCVLEQLRRAVRDAQLRDRIGKAAAERVRRTSWEEQVDQVYATLMGRPVQAGMQGAGSSQPDAGVRVKPVAGGV</sequence>
<dbReference type="Gene3D" id="3.90.550.10">
    <property type="entry name" value="Spore Coat Polysaccharide Biosynthesis Protein SpsA, Chain A"/>
    <property type="match status" value="2"/>
</dbReference>
<evidence type="ECO:0000259" key="4">
    <source>
        <dbReference type="Pfam" id="PF22772"/>
    </source>
</evidence>
<keyword evidence="6" id="KW-1185">Reference proteome</keyword>
<dbReference type="Gene3D" id="3.40.50.2000">
    <property type="entry name" value="Glycogen Phosphorylase B"/>
    <property type="match status" value="1"/>
</dbReference>
<evidence type="ECO:0000313" key="5">
    <source>
        <dbReference type="EMBL" id="EPX55174.1"/>
    </source>
</evidence>
<feature type="domain" description="WsaF C-terminal" evidence="4">
    <location>
        <begin position="1118"/>
        <end position="1247"/>
    </location>
</feature>
<accession>S9Q1M3</accession>
<dbReference type="eggNOG" id="COG0463">
    <property type="taxonomic scope" value="Bacteria"/>
</dbReference>
<dbReference type="GO" id="GO:0016740">
    <property type="term" value="F:transferase activity"/>
    <property type="evidence" value="ECO:0007669"/>
    <property type="project" value="UniProtKB-KW"/>
</dbReference>
<feature type="region of interest" description="Disordered" evidence="1">
    <location>
        <begin position="1291"/>
        <end position="1313"/>
    </location>
</feature>
<organism evidence="5 6">
    <name type="scientific">Cystobacter fuscus (strain ATCC 25194 / DSM 2262 / NBRC 100088 / M29)</name>
    <dbReference type="NCBI Taxonomy" id="1242864"/>
    <lineage>
        <taxon>Bacteria</taxon>
        <taxon>Pseudomonadati</taxon>
        <taxon>Myxococcota</taxon>
        <taxon>Myxococcia</taxon>
        <taxon>Myxococcales</taxon>
        <taxon>Cystobacterineae</taxon>
        <taxon>Archangiaceae</taxon>
        <taxon>Cystobacter</taxon>
    </lineage>
</organism>
<dbReference type="GO" id="GO:0030247">
    <property type="term" value="F:polysaccharide binding"/>
    <property type="evidence" value="ECO:0007669"/>
    <property type="project" value="InterPro"/>
</dbReference>
<dbReference type="Pfam" id="PF21374">
    <property type="entry name" value="WsaF_N"/>
    <property type="match status" value="1"/>
</dbReference>
<feature type="domain" description="Glycosyltransferase 2-like" evidence="2">
    <location>
        <begin position="609"/>
        <end position="786"/>
    </location>
</feature>
<proteinExistence type="predicted"/>
<protein>
    <submittedName>
        <fullName evidence="5">Glycosyl transferase, group 2 family protein</fullName>
    </submittedName>
</protein>
<dbReference type="InterPro" id="IPR055050">
    <property type="entry name" value="WsaF_C"/>
</dbReference>
<reference evidence="5" key="1">
    <citation type="submission" date="2013-05" db="EMBL/GenBank/DDBJ databases">
        <title>Genome assembly of Cystobacter fuscus DSM 2262.</title>
        <authorList>
            <person name="Sharma G."/>
            <person name="Khatri I."/>
            <person name="Kaur C."/>
            <person name="Mayilraj S."/>
            <person name="Subramanian S."/>
        </authorList>
    </citation>
    <scope>NUCLEOTIDE SEQUENCE [LARGE SCALE GENOMIC DNA]</scope>
    <source>
        <strain evidence="5">DSM 2262</strain>
    </source>
</reference>
<dbReference type="InterPro" id="IPR029044">
    <property type="entry name" value="Nucleotide-diphossugar_trans"/>
</dbReference>
<keyword evidence="5" id="KW-0808">Transferase</keyword>